<evidence type="ECO:0000256" key="4">
    <source>
        <dbReference type="ARBA" id="ARBA00022478"/>
    </source>
</evidence>
<dbReference type="RefSeq" id="WP_104763117.1">
    <property type="nucleotide sequence ID" value="NZ_FZPM01000014.1"/>
</dbReference>
<evidence type="ECO:0000256" key="6">
    <source>
        <dbReference type="ARBA" id="ARBA00022695"/>
    </source>
</evidence>
<evidence type="ECO:0000256" key="2">
    <source>
        <dbReference type="ARBA" id="ARBA00012418"/>
    </source>
</evidence>
<evidence type="ECO:0000256" key="9">
    <source>
        <dbReference type="ARBA" id="ARBA00030998"/>
    </source>
</evidence>
<dbReference type="GO" id="GO:0003899">
    <property type="term" value="F:DNA-directed RNA polymerase activity"/>
    <property type="evidence" value="ECO:0007669"/>
    <property type="project" value="UniProtKB-UniRule"/>
</dbReference>
<dbReference type="EMBL" id="NXLW01000018">
    <property type="protein sequence ID" value="RDU70639.1"/>
    <property type="molecule type" value="Genomic_DNA"/>
</dbReference>
<evidence type="ECO:0000256" key="11">
    <source>
        <dbReference type="HAMAP-Rule" id="MF_00366"/>
    </source>
</evidence>
<dbReference type="GO" id="GO:0000428">
    <property type="term" value="C:DNA-directed RNA polymerase complex"/>
    <property type="evidence" value="ECO:0007669"/>
    <property type="project" value="UniProtKB-KW"/>
</dbReference>
<dbReference type="GO" id="GO:0006351">
    <property type="term" value="P:DNA-templated transcription"/>
    <property type="evidence" value="ECO:0007669"/>
    <property type="project" value="UniProtKB-UniRule"/>
</dbReference>
<evidence type="ECO:0000313" key="13">
    <source>
        <dbReference type="Proteomes" id="UP000256424"/>
    </source>
</evidence>
<proteinExistence type="inferred from homology"/>
<dbReference type="InterPro" id="IPR006110">
    <property type="entry name" value="Pol_omega/Rpo6/RPB6"/>
</dbReference>
<comment type="function">
    <text evidence="11">Promotes RNA polymerase assembly. Latches the N- and C-terminal regions of the beta' subunit thereby facilitating its interaction with the beta and alpha subunits.</text>
</comment>
<dbReference type="EC" id="2.7.7.6" evidence="2 11"/>
<dbReference type="NCBIfam" id="NF001579">
    <property type="entry name" value="PRK00392.6-2"/>
    <property type="match status" value="1"/>
</dbReference>
<protein>
    <recommendedName>
        <fullName evidence="3 11">DNA-directed RNA polymerase subunit omega</fullName>
        <shortName evidence="11">RNAP omega subunit</shortName>
        <ecNumber evidence="2 11">2.7.7.6</ecNumber>
    </recommendedName>
    <alternativeName>
        <fullName evidence="9 11">RNA polymerase omega subunit</fullName>
    </alternativeName>
    <alternativeName>
        <fullName evidence="8 11">Transcriptase subunit omega</fullName>
    </alternativeName>
</protein>
<dbReference type="InterPro" id="IPR036161">
    <property type="entry name" value="RPB6/omega-like_sf"/>
</dbReference>
<evidence type="ECO:0000256" key="10">
    <source>
        <dbReference type="ARBA" id="ARBA00048552"/>
    </source>
</evidence>
<name>A0A3D8IZG2_9HELI</name>
<sequence>MRIEQIISKALERTDNDRYKLSVLVFSRVKELSNGDKPLIVCSEEYLKKMELSDIALQEIAEGKITLAQNSF</sequence>
<evidence type="ECO:0000256" key="3">
    <source>
        <dbReference type="ARBA" id="ARBA00013725"/>
    </source>
</evidence>
<dbReference type="Gene3D" id="3.90.940.10">
    <property type="match status" value="1"/>
</dbReference>
<dbReference type="AlphaFoldDB" id="A0A3D8IZG2"/>
<reference evidence="12 13" key="1">
    <citation type="submission" date="2018-04" db="EMBL/GenBank/DDBJ databases">
        <title>Novel Campyloabacter and Helicobacter Species and Strains.</title>
        <authorList>
            <person name="Mannion A.J."/>
            <person name="Shen Z."/>
            <person name="Fox J.G."/>
        </authorList>
    </citation>
    <scope>NUCLEOTIDE SEQUENCE [LARGE SCALE GENOMIC DNA]</scope>
    <source>
        <strain evidence="12 13">MIT 97-5075</strain>
    </source>
</reference>
<comment type="catalytic activity">
    <reaction evidence="10 11">
        <text>RNA(n) + a ribonucleoside 5'-triphosphate = RNA(n+1) + diphosphate</text>
        <dbReference type="Rhea" id="RHEA:21248"/>
        <dbReference type="Rhea" id="RHEA-COMP:14527"/>
        <dbReference type="Rhea" id="RHEA-COMP:17342"/>
        <dbReference type="ChEBI" id="CHEBI:33019"/>
        <dbReference type="ChEBI" id="CHEBI:61557"/>
        <dbReference type="ChEBI" id="CHEBI:140395"/>
        <dbReference type="EC" id="2.7.7.6"/>
    </reaction>
</comment>
<evidence type="ECO:0000256" key="8">
    <source>
        <dbReference type="ARBA" id="ARBA00029924"/>
    </source>
</evidence>
<keyword evidence="5 11" id="KW-0808">Transferase</keyword>
<comment type="caution">
    <text evidence="12">The sequence shown here is derived from an EMBL/GenBank/DDBJ whole genome shotgun (WGS) entry which is preliminary data.</text>
</comment>
<accession>A0A3D8IZG2</accession>
<keyword evidence="7 11" id="KW-0804">Transcription</keyword>
<keyword evidence="6 11" id="KW-0548">Nucleotidyltransferase</keyword>
<evidence type="ECO:0000256" key="1">
    <source>
        <dbReference type="ARBA" id="ARBA00006711"/>
    </source>
</evidence>
<evidence type="ECO:0000313" key="12">
    <source>
        <dbReference type="EMBL" id="RDU70639.1"/>
    </source>
</evidence>
<evidence type="ECO:0000256" key="7">
    <source>
        <dbReference type="ARBA" id="ARBA00023163"/>
    </source>
</evidence>
<evidence type="ECO:0000256" key="5">
    <source>
        <dbReference type="ARBA" id="ARBA00022679"/>
    </source>
</evidence>
<dbReference type="Pfam" id="PF01192">
    <property type="entry name" value="RNA_pol_Rpb6"/>
    <property type="match status" value="1"/>
</dbReference>
<dbReference type="HAMAP" id="MF_00366">
    <property type="entry name" value="RNApol_bact_RpoZ"/>
    <property type="match status" value="1"/>
</dbReference>
<keyword evidence="4 11" id="KW-0240">DNA-directed RNA polymerase</keyword>
<dbReference type="InterPro" id="IPR003716">
    <property type="entry name" value="DNA-dir_RNA_pol_omega"/>
</dbReference>
<dbReference type="SUPFAM" id="SSF63562">
    <property type="entry name" value="RPB6/omega subunit-like"/>
    <property type="match status" value="1"/>
</dbReference>
<gene>
    <name evidence="11" type="primary">rpoZ</name>
    <name evidence="12" type="ORF">CQA66_07960</name>
</gene>
<keyword evidence="13" id="KW-1185">Reference proteome</keyword>
<comment type="similarity">
    <text evidence="1 11">Belongs to the RNA polymerase subunit omega family.</text>
</comment>
<comment type="subunit">
    <text evidence="11">The RNAP catalytic core consists of 2 alpha, 1 beta, 1 beta' and 1 omega subunit. When a sigma factor is associated with the core the holoenzyme is formed, which can initiate transcription.</text>
</comment>
<organism evidence="12 13">
    <name type="scientific">Helicobacter aurati</name>
    <dbReference type="NCBI Taxonomy" id="137778"/>
    <lineage>
        <taxon>Bacteria</taxon>
        <taxon>Pseudomonadati</taxon>
        <taxon>Campylobacterota</taxon>
        <taxon>Epsilonproteobacteria</taxon>
        <taxon>Campylobacterales</taxon>
        <taxon>Helicobacteraceae</taxon>
        <taxon>Helicobacter</taxon>
    </lineage>
</organism>
<dbReference type="OrthoDB" id="5334728at2"/>
<dbReference type="GO" id="GO:0003677">
    <property type="term" value="F:DNA binding"/>
    <property type="evidence" value="ECO:0007669"/>
    <property type="project" value="UniProtKB-UniRule"/>
</dbReference>
<dbReference type="Proteomes" id="UP000256424">
    <property type="component" value="Unassembled WGS sequence"/>
</dbReference>
<dbReference type="SMART" id="SM01409">
    <property type="entry name" value="RNA_pol_Rpb6"/>
    <property type="match status" value="1"/>
</dbReference>